<gene>
    <name evidence="5" type="ORF">H8B22_09670</name>
</gene>
<feature type="compositionally biased region" description="Basic and acidic residues" evidence="2">
    <location>
        <begin position="535"/>
        <end position="553"/>
    </location>
</feature>
<evidence type="ECO:0000313" key="6">
    <source>
        <dbReference type="Proteomes" id="UP000516018"/>
    </source>
</evidence>
<proteinExistence type="predicted"/>
<dbReference type="InterPro" id="IPR002035">
    <property type="entry name" value="VWF_A"/>
</dbReference>
<keyword evidence="3" id="KW-1133">Transmembrane helix</keyword>
<dbReference type="Pfam" id="PF13432">
    <property type="entry name" value="TPR_16"/>
    <property type="match status" value="1"/>
</dbReference>
<keyword evidence="6" id="KW-1185">Reference proteome</keyword>
<dbReference type="SUPFAM" id="SSF53300">
    <property type="entry name" value="vWA-like"/>
    <property type="match status" value="1"/>
</dbReference>
<feature type="region of interest" description="Disordered" evidence="2">
    <location>
        <begin position="423"/>
        <end position="553"/>
    </location>
</feature>
<keyword evidence="1" id="KW-0802">TPR repeat</keyword>
<dbReference type="SUPFAM" id="SSF48452">
    <property type="entry name" value="TPR-like"/>
    <property type="match status" value="1"/>
</dbReference>
<dbReference type="Gene3D" id="1.25.40.10">
    <property type="entry name" value="Tetratricopeptide repeat domain"/>
    <property type="match status" value="1"/>
</dbReference>
<dbReference type="Proteomes" id="UP000516018">
    <property type="component" value="Chromosome"/>
</dbReference>
<name>A0A7H0FUR2_9GAMM</name>
<feature type="compositionally biased region" description="Low complexity" evidence="2">
    <location>
        <begin position="454"/>
        <end position="466"/>
    </location>
</feature>
<dbReference type="PANTHER" id="PTHR22550">
    <property type="entry name" value="SPORE GERMINATION PROTEIN"/>
    <property type="match status" value="1"/>
</dbReference>
<dbReference type="KEGG" id="lsx:H8B22_09670"/>
<sequence>MNPLGEFAALHFLRPWWLLALVALPLLAWWWRRRQRRNSAWQQLVDPHLLPHLLDAHGDRRSALGAWMAACAYVLAILALAGPAWRQSGQPLWQSHAPLVVALDLSSATLASDMPPSRLAQARAKLSTLLRERQGGQVGLVVFAGDAFTVAPLTDDAANVALFLDSLQPDVMPRDGQRAAQAVAWSSELLRRAGANRGDILLITDHADDGAVSAAADAAAAGYRVSALGLGSEAGAAYRRLDSGIAKAHLDPASLRRLADSGHGRYRALASDDSDLDALGLLDPGRAEATGKGASALAWRDEGYWLLLPLMALMLFAFRRSSGALLVVVVLCGAWPVSGAHAADLWRRPDQSAHARVQEGNAAYRRGDFQAAERQYADVDSATAHYNRGNALAQAGRYPQAIEAYDRALKQQPGMADAIANRRAVQAAMKRQQQSGGKGGQSKQSQGTQGPGQQGQQQGQANQKPGEGQQNGAGDRQSTAQQGRNPDQKKQQASQSADPSAQATPDAATQAEADRAQRERMQRALQQQRDAQAGKGDKKAKAPVEETPEQRERRLANEAWLRRIPDDPGGLLRAKFRLEYERRVAKGAVEP</sequence>
<dbReference type="AlphaFoldDB" id="A0A7H0FUR2"/>
<dbReference type="PROSITE" id="PS50234">
    <property type="entry name" value="VWFA"/>
    <property type="match status" value="1"/>
</dbReference>
<evidence type="ECO:0000259" key="4">
    <source>
        <dbReference type="PROSITE" id="PS50234"/>
    </source>
</evidence>
<evidence type="ECO:0000256" key="2">
    <source>
        <dbReference type="SAM" id="MobiDB-lite"/>
    </source>
</evidence>
<dbReference type="PROSITE" id="PS50293">
    <property type="entry name" value="TPR_REGION"/>
    <property type="match status" value="1"/>
</dbReference>
<organism evidence="5 6">
    <name type="scientific">Agrilutibacter terrestris</name>
    <dbReference type="NCBI Taxonomy" id="2865112"/>
    <lineage>
        <taxon>Bacteria</taxon>
        <taxon>Pseudomonadati</taxon>
        <taxon>Pseudomonadota</taxon>
        <taxon>Gammaproteobacteria</taxon>
        <taxon>Lysobacterales</taxon>
        <taxon>Lysobacteraceae</taxon>
        <taxon>Agrilutibacter</taxon>
    </lineage>
</organism>
<feature type="compositionally biased region" description="Low complexity" evidence="2">
    <location>
        <begin position="491"/>
        <end position="503"/>
    </location>
</feature>
<dbReference type="SMART" id="SM00327">
    <property type="entry name" value="VWA"/>
    <property type="match status" value="1"/>
</dbReference>
<dbReference type="InterPro" id="IPR019734">
    <property type="entry name" value="TPR_rpt"/>
</dbReference>
<feature type="transmembrane region" description="Helical" evidence="3">
    <location>
        <begin position="64"/>
        <end position="85"/>
    </location>
</feature>
<dbReference type="SMART" id="SM00028">
    <property type="entry name" value="TPR"/>
    <property type="match status" value="1"/>
</dbReference>
<feature type="compositionally biased region" description="Polar residues" evidence="2">
    <location>
        <begin position="468"/>
        <end position="485"/>
    </location>
</feature>
<dbReference type="Pfam" id="PF13519">
    <property type="entry name" value="VWA_2"/>
    <property type="match status" value="1"/>
</dbReference>
<dbReference type="Gene3D" id="3.40.50.410">
    <property type="entry name" value="von Willebrand factor, type A domain"/>
    <property type="match status" value="1"/>
</dbReference>
<dbReference type="InterPro" id="IPR036465">
    <property type="entry name" value="vWFA_dom_sf"/>
</dbReference>
<protein>
    <submittedName>
        <fullName evidence="5">VWA domain-containing protein</fullName>
    </submittedName>
</protein>
<evidence type="ECO:0000313" key="5">
    <source>
        <dbReference type="EMBL" id="QNP39778.1"/>
    </source>
</evidence>
<reference evidence="5 6" key="1">
    <citation type="submission" date="2020-08" db="EMBL/GenBank/DDBJ databases">
        <title>Lysobacter sp. II4 sp. nov., isolated from soil.</title>
        <authorList>
            <person name="Woo C.Y."/>
            <person name="Kim J."/>
        </authorList>
    </citation>
    <scope>NUCLEOTIDE SEQUENCE [LARGE SCALE GENOMIC DNA]</scope>
    <source>
        <strain evidence="5 6">II4</strain>
    </source>
</reference>
<dbReference type="EMBL" id="CP060820">
    <property type="protein sequence ID" value="QNP39778.1"/>
    <property type="molecule type" value="Genomic_DNA"/>
</dbReference>
<evidence type="ECO:0000256" key="3">
    <source>
        <dbReference type="SAM" id="Phobius"/>
    </source>
</evidence>
<feature type="repeat" description="TPR" evidence="1">
    <location>
        <begin position="382"/>
        <end position="415"/>
    </location>
</feature>
<dbReference type="PANTHER" id="PTHR22550:SF14">
    <property type="entry name" value="VWFA DOMAIN-CONTAINING PROTEIN"/>
    <property type="match status" value="1"/>
</dbReference>
<feature type="domain" description="VWFA" evidence="4">
    <location>
        <begin position="98"/>
        <end position="285"/>
    </location>
</feature>
<dbReference type="PROSITE" id="PS50005">
    <property type="entry name" value="TPR"/>
    <property type="match status" value="1"/>
</dbReference>
<dbReference type="InterPro" id="IPR050768">
    <property type="entry name" value="UPF0353/GerABKA_families"/>
</dbReference>
<feature type="compositionally biased region" description="Low complexity" evidence="2">
    <location>
        <begin position="523"/>
        <end position="534"/>
    </location>
</feature>
<accession>A0A7H0FUR2</accession>
<dbReference type="RefSeq" id="WP_187711224.1">
    <property type="nucleotide sequence ID" value="NZ_CP060820.1"/>
</dbReference>
<keyword evidence="3" id="KW-0472">Membrane</keyword>
<evidence type="ECO:0000256" key="1">
    <source>
        <dbReference type="PROSITE-ProRule" id="PRU00339"/>
    </source>
</evidence>
<feature type="compositionally biased region" description="Basic and acidic residues" evidence="2">
    <location>
        <begin position="512"/>
        <end position="522"/>
    </location>
</feature>
<keyword evidence="3" id="KW-0812">Transmembrane</keyword>
<dbReference type="InterPro" id="IPR011990">
    <property type="entry name" value="TPR-like_helical_dom_sf"/>
</dbReference>
<feature type="transmembrane region" description="Helical" evidence="3">
    <location>
        <begin position="12"/>
        <end position="31"/>
    </location>
</feature>